<sequence length="92" mass="9893">MFYTAKVGFMTTETTFLVQAFSSGKGGQLKASAPVSCRSADGARRTAERLSLSHLGVVAFSMVSDPETGDYDDQPTVFYRAGQLPSEFDAMP</sequence>
<protein>
    <submittedName>
        <fullName evidence="1">Uncharacterized protein</fullName>
    </submittedName>
</protein>
<dbReference type="AlphaFoldDB" id="A0A1M5Y5N2"/>
<name>A0A1M5Y5N2_9BRAD</name>
<reference evidence="1 2" key="1">
    <citation type="submission" date="2016-11" db="EMBL/GenBank/DDBJ databases">
        <authorList>
            <person name="Jaros S."/>
            <person name="Januszkiewicz K."/>
            <person name="Wedrychowicz H."/>
        </authorList>
    </citation>
    <scope>NUCLEOTIDE SEQUENCE [LARGE SCALE GENOMIC DNA]</scope>
    <source>
        <strain evidence="1 2">GAS138</strain>
    </source>
</reference>
<evidence type="ECO:0000313" key="1">
    <source>
        <dbReference type="EMBL" id="SHI07380.1"/>
    </source>
</evidence>
<gene>
    <name evidence="1" type="ORF">SAMN05443248_7948</name>
</gene>
<evidence type="ECO:0000313" key="2">
    <source>
        <dbReference type="Proteomes" id="UP000189796"/>
    </source>
</evidence>
<dbReference type="EMBL" id="LT670817">
    <property type="protein sequence ID" value="SHI07380.1"/>
    <property type="molecule type" value="Genomic_DNA"/>
</dbReference>
<proteinExistence type="predicted"/>
<accession>A0A1M5Y5N2</accession>
<organism evidence="1 2">
    <name type="scientific">Bradyrhizobium erythrophlei</name>
    <dbReference type="NCBI Taxonomy" id="1437360"/>
    <lineage>
        <taxon>Bacteria</taxon>
        <taxon>Pseudomonadati</taxon>
        <taxon>Pseudomonadota</taxon>
        <taxon>Alphaproteobacteria</taxon>
        <taxon>Hyphomicrobiales</taxon>
        <taxon>Nitrobacteraceae</taxon>
        <taxon>Bradyrhizobium</taxon>
    </lineage>
</organism>
<dbReference type="Proteomes" id="UP000189796">
    <property type="component" value="Chromosome I"/>
</dbReference>